<reference evidence="4 5" key="1">
    <citation type="submission" date="2019-04" db="EMBL/GenBank/DDBJ databases">
        <authorList>
            <person name="Van Vliet M D."/>
        </authorList>
    </citation>
    <scope>NUCLEOTIDE SEQUENCE [LARGE SCALE GENOMIC DNA]</scope>
    <source>
        <strain evidence="4 5">F1</strain>
    </source>
</reference>
<feature type="chain" id="PRO_5025662347" description="Serpin domain-containing protein" evidence="2">
    <location>
        <begin position="20"/>
        <end position="595"/>
    </location>
</feature>
<dbReference type="InterPro" id="IPR042185">
    <property type="entry name" value="Serpin_sf_2"/>
</dbReference>
<evidence type="ECO:0000313" key="4">
    <source>
        <dbReference type="EMBL" id="VGO17375.1"/>
    </source>
</evidence>
<dbReference type="InterPro" id="IPR042178">
    <property type="entry name" value="Serpin_sf_1"/>
</dbReference>
<sequence>MKRFFLSVITILSSMGAFCEPLPADDILELVRTKLPSDPLELTGSLKVRTANGFTKANLPVGMELDWGAETPTAKYTIDKETLTITWNNDVPSYDFSNKKNKPTSDILGTGLTWADLSFSVLWWPNSKLIDEEKKLNRPSHVVDVPIPGSKNTMRLWIEKNMGMLLEAQTLDPKGKELRKLKITSIKKMDGMWVAKNLELRDKKSGSKTILEISDLVWKNPKPSEAAFDPASSVNQLTFDLYKQLSAQEDGNLFLSPYGVASALAMVYGGARGETAQQMDDTLHFGGQGATHPAFSFLREKLNGIQKKGDVQLSVANSLWPQEDYTFLPDYLGMTKEFYGSEIVAVDFKGDTEAARLRINNWVEAKTMDRIKNLIKENMLTASTKLVLANAIYFKGNWANSFDPKMTRQALFTVKPGTEAMVSMMMRSDDFNRAQGKDFQALELPYEGNDLSMLILLPEKAGGLPALENALNAETLASLEFNKREVMVQLPKFKQESTLELGRHLAAMGMPLAFSDQADLSGMNGKGGLFIDWVVHKAFVEVNEEGTEAAAATAVGIRPTSMPAMFIANHPFLFLIRENSTGTILFIGRVADPSS</sequence>
<protein>
    <recommendedName>
        <fullName evidence="3">Serpin domain-containing protein</fullName>
    </recommendedName>
</protein>
<dbReference type="InterPro" id="IPR036186">
    <property type="entry name" value="Serpin_sf"/>
</dbReference>
<gene>
    <name evidence="4" type="ORF">PDESU_05971</name>
</gene>
<evidence type="ECO:0000313" key="5">
    <source>
        <dbReference type="Proteomes" id="UP000366872"/>
    </source>
</evidence>
<dbReference type="Pfam" id="PF17131">
    <property type="entry name" value="LolA_like"/>
    <property type="match status" value="1"/>
</dbReference>
<evidence type="ECO:0000256" key="1">
    <source>
        <dbReference type="RuleBase" id="RU000411"/>
    </source>
</evidence>
<keyword evidence="2" id="KW-0732">Signal</keyword>
<dbReference type="InterPro" id="IPR023796">
    <property type="entry name" value="Serpin_dom"/>
</dbReference>
<dbReference type="PANTHER" id="PTHR11461:SF211">
    <property type="entry name" value="GH10112P-RELATED"/>
    <property type="match status" value="1"/>
</dbReference>
<dbReference type="GO" id="GO:0005615">
    <property type="term" value="C:extracellular space"/>
    <property type="evidence" value="ECO:0007669"/>
    <property type="project" value="InterPro"/>
</dbReference>
<dbReference type="CDD" id="cd16329">
    <property type="entry name" value="LolA_like"/>
    <property type="match status" value="1"/>
</dbReference>
<dbReference type="GO" id="GO:0004867">
    <property type="term" value="F:serine-type endopeptidase inhibitor activity"/>
    <property type="evidence" value="ECO:0007669"/>
    <property type="project" value="InterPro"/>
</dbReference>
<dbReference type="PANTHER" id="PTHR11461">
    <property type="entry name" value="SERINE PROTEASE INHIBITOR, SERPIN"/>
    <property type="match status" value="1"/>
</dbReference>
<dbReference type="AlphaFoldDB" id="A0A6C2UBF6"/>
<dbReference type="InterPro" id="IPR000215">
    <property type="entry name" value="Serpin_fam"/>
</dbReference>
<keyword evidence="5" id="KW-1185">Reference proteome</keyword>
<dbReference type="Proteomes" id="UP000366872">
    <property type="component" value="Unassembled WGS sequence"/>
</dbReference>
<evidence type="ECO:0000259" key="3">
    <source>
        <dbReference type="SMART" id="SM00093"/>
    </source>
</evidence>
<comment type="similarity">
    <text evidence="1">Belongs to the serpin family.</text>
</comment>
<feature type="signal peptide" evidence="2">
    <location>
        <begin position="1"/>
        <end position="19"/>
    </location>
</feature>
<dbReference type="CDD" id="cd19590">
    <property type="entry name" value="serpin_thermopin-like"/>
    <property type="match status" value="1"/>
</dbReference>
<dbReference type="SMART" id="SM00093">
    <property type="entry name" value="SERPIN"/>
    <property type="match status" value="1"/>
</dbReference>
<dbReference type="Gene3D" id="2.50.20.10">
    <property type="entry name" value="Lipoprotein localisation LolA/LolB/LppX"/>
    <property type="match status" value="1"/>
</dbReference>
<evidence type="ECO:0000256" key="2">
    <source>
        <dbReference type="SAM" id="SignalP"/>
    </source>
</evidence>
<dbReference type="PROSITE" id="PS00284">
    <property type="entry name" value="SERPIN"/>
    <property type="match status" value="1"/>
</dbReference>
<dbReference type="RefSeq" id="WP_136082855.1">
    <property type="nucleotide sequence ID" value="NZ_CAAHFG010000004.1"/>
</dbReference>
<dbReference type="EMBL" id="CAAHFG010000004">
    <property type="protein sequence ID" value="VGO17375.1"/>
    <property type="molecule type" value="Genomic_DNA"/>
</dbReference>
<dbReference type="SUPFAM" id="SSF56574">
    <property type="entry name" value="Serpins"/>
    <property type="match status" value="1"/>
</dbReference>
<organism evidence="4 5">
    <name type="scientific">Pontiella desulfatans</name>
    <dbReference type="NCBI Taxonomy" id="2750659"/>
    <lineage>
        <taxon>Bacteria</taxon>
        <taxon>Pseudomonadati</taxon>
        <taxon>Kiritimatiellota</taxon>
        <taxon>Kiritimatiellia</taxon>
        <taxon>Kiritimatiellales</taxon>
        <taxon>Pontiellaceae</taxon>
        <taxon>Pontiella</taxon>
    </lineage>
</organism>
<dbReference type="InterPro" id="IPR033399">
    <property type="entry name" value="TP_0789-like"/>
</dbReference>
<name>A0A6C2UBF6_PONDE</name>
<proteinExistence type="inferred from homology"/>
<feature type="domain" description="Serpin" evidence="3">
    <location>
        <begin position="239"/>
        <end position="593"/>
    </location>
</feature>
<dbReference type="Gene3D" id="2.30.39.10">
    <property type="entry name" value="Alpha-1-antitrypsin, domain 1"/>
    <property type="match status" value="1"/>
</dbReference>
<dbReference type="InterPro" id="IPR023795">
    <property type="entry name" value="Serpin_CS"/>
</dbReference>
<dbReference type="Gene3D" id="3.30.497.10">
    <property type="entry name" value="Antithrombin, subunit I, domain 2"/>
    <property type="match status" value="1"/>
</dbReference>
<dbReference type="Pfam" id="PF00079">
    <property type="entry name" value="Serpin"/>
    <property type="match status" value="1"/>
</dbReference>
<accession>A0A6C2UBF6</accession>